<organism evidence="2 3">
    <name type="scientific">Trichomonascus ciferrii</name>
    <dbReference type="NCBI Taxonomy" id="44093"/>
    <lineage>
        <taxon>Eukaryota</taxon>
        <taxon>Fungi</taxon>
        <taxon>Dikarya</taxon>
        <taxon>Ascomycota</taxon>
        <taxon>Saccharomycotina</taxon>
        <taxon>Dipodascomycetes</taxon>
        <taxon>Dipodascales</taxon>
        <taxon>Trichomonascaceae</taxon>
        <taxon>Trichomonascus</taxon>
        <taxon>Trichomonascus ciferrii complex</taxon>
    </lineage>
</organism>
<evidence type="ECO:0000313" key="2">
    <source>
        <dbReference type="EMBL" id="KAA8910737.1"/>
    </source>
</evidence>
<evidence type="ECO:0000256" key="1">
    <source>
        <dbReference type="SAM" id="MobiDB-lite"/>
    </source>
</evidence>
<dbReference type="Proteomes" id="UP000761534">
    <property type="component" value="Unassembled WGS sequence"/>
</dbReference>
<feature type="region of interest" description="Disordered" evidence="1">
    <location>
        <begin position="1"/>
        <end position="179"/>
    </location>
</feature>
<feature type="compositionally biased region" description="Polar residues" evidence="1">
    <location>
        <begin position="23"/>
        <end position="32"/>
    </location>
</feature>
<feature type="compositionally biased region" description="Basic and acidic residues" evidence="1">
    <location>
        <begin position="13"/>
        <end position="22"/>
    </location>
</feature>
<gene>
    <name evidence="2" type="ORF">TRICI_004059</name>
</gene>
<proteinExistence type="predicted"/>
<dbReference type="VEuPathDB" id="FungiDB:TRICI_004059"/>
<comment type="caution">
    <text evidence="2">The sequence shown here is derived from an EMBL/GenBank/DDBJ whole genome shotgun (WGS) entry which is preliminary data.</text>
</comment>
<protein>
    <submittedName>
        <fullName evidence="2">Uncharacterized protein</fullName>
    </submittedName>
</protein>
<dbReference type="AlphaFoldDB" id="A0A642V274"/>
<reference evidence="2" key="1">
    <citation type="journal article" date="2019" name="G3 (Bethesda)">
        <title>Genome Assemblies of Two Rare Opportunistic Yeast Pathogens: Diutina rugosa (syn. Candida rugosa) and Trichomonascus ciferrii (syn. Candida ciferrii).</title>
        <authorList>
            <person name="Mixao V."/>
            <person name="Saus E."/>
            <person name="Hansen A.P."/>
            <person name="Lass-Florl C."/>
            <person name="Gabaldon T."/>
        </authorList>
    </citation>
    <scope>NUCLEOTIDE SEQUENCE</scope>
    <source>
        <strain evidence="2">CBS 4856</strain>
    </source>
</reference>
<evidence type="ECO:0000313" key="3">
    <source>
        <dbReference type="Proteomes" id="UP000761534"/>
    </source>
</evidence>
<feature type="compositionally biased region" description="Polar residues" evidence="1">
    <location>
        <begin position="102"/>
        <end position="123"/>
    </location>
</feature>
<keyword evidence="3" id="KW-1185">Reference proteome</keyword>
<sequence>MDYLLDVPSAPFLDKRASHDSSTESFTTAQSPSDKEEDHNHSQQQSLEDNEEEDGNTSSCERTETGNVSHSSGHTLRGGATAAYYEEQPLPPPPQPPLRDSVYSSSSPILGPLNQHTEPTRQLASPVKDQPKRKTKSRSDKDNNKDKEKEKERRREKKREKRREQQHSSTNPQRPFSQPNIQQLMEMSNNSFRLDQIDLPPDERHLLEKFIDALSKLSVEINLDERKKVEGKRRLQNALRAIEGWI</sequence>
<name>A0A642V274_9ASCO</name>
<dbReference type="EMBL" id="SWFS01000302">
    <property type="protein sequence ID" value="KAA8910737.1"/>
    <property type="molecule type" value="Genomic_DNA"/>
</dbReference>
<feature type="compositionally biased region" description="Polar residues" evidence="1">
    <location>
        <begin position="167"/>
        <end position="179"/>
    </location>
</feature>
<feature type="compositionally biased region" description="Polar residues" evidence="1">
    <location>
        <begin position="56"/>
        <end position="74"/>
    </location>
</feature>
<feature type="compositionally biased region" description="Basic and acidic residues" evidence="1">
    <location>
        <begin position="129"/>
        <end position="153"/>
    </location>
</feature>
<accession>A0A642V274</accession>
<dbReference type="OrthoDB" id="4067583at2759"/>